<dbReference type="Proteomes" id="UP001138802">
    <property type="component" value="Unassembled WGS sequence"/>
</dbReference>
<dbReference type="SUPFAM" id="SSF103190">
    <property type="entry name" value="Sensory domain-like"/>
    <property type="match status" value="1"/>
</dbReference>
<dbReference type="EMBL" id="NRSD01000015">
    <property type="protein sequence ID" value="MBK1645730.1"/>
    <property type="molecule type" value="Genomic_DNA"/>
</dbReference>
<organism evidence="1 2">
    <name type="scientific">Thiocapsa imhoffii</name>
    <dbReference type="NCBI Taxonomy" id="382777"/>
    <lineage>
        <taxon>Bacteria</taxon>
        <taxon>Pseudomonadati</taxon>
        <taxon>Pseudomonadota</taxon>
        <taxon>Gammaproteobacteria</taxon>
        <taxon>Chromatiales</taxon>
        <taxon>Chromatiaceae</taxon>
        <taxon>Thiocapsa</taxon>
    </lineage>
</organism>
<sequence>MSQVLKTVVARQRMLLQTRLAAVLERLVVPCRTVWPRRAALEQILAAALPSMTSCKYLYVLDHSARQLTANLSPRGPLPEHLGRDRSERPYMLASLAGERFAISSVYLSRNARRPSITAIQRIEDDTGAILGFLGADFDLRDLPLTRELYAQPEQWLQLKGDPAIRGGLFNQQRIASLMDGAIDEILDLLIVLISTHGVFHGKLHFSSSRATLWLVDDPFRFRILDFEDLADPGICLAYPQRPYPAQAVIPVEQLAEVFQTFKALRFMDETIYLRSGSLNIFNGMVGLNFSCDGSHYMPWQDFLRKRLDFWIGTGEACALEPR</sequence>
<protein>
    <submittedName>
        <fullName evidence="1">Uncharacterized protein</fullName>
    </submittedName>
</protein>
<name>A0A9X0WJP9_9GAMM</name>
<proteinExistence type="predicted"/>
<dbReference type="AlphaFoldDB" id="A0A9X0WJP9"/>
<gene>
    <name evidence="1" type="ORF">CKO25_13935</name>
</gene>
<comment type="caution">
    <text evidence="1">The sequence shown here is derived from an EMBL/GenBank/DDBJ whole genome shotgun (WGS) entry which is preliminary data.</text>
</comment>
<dbReference type="RefSeq" id="WP_200388541.1">
    <property type="nucleotide sequence ID" value="NZ_NRSD01000015.1"/>
</dbReference>
<evidence type="ECO:0000313" key="1">
    <source>
        <dbReference type="EMBL" id="MBK1645730.1"/>
    </source>
</evidence>
<dbReference type="Gene3D" id="3.30.450.20">
    <property type="entry name" value="PAS domain"/>
    <property type="match status" value="1"/>
</dbReference>
<accession>A0A9X0WJP9</accession>
<dbReference type="InterPro" id="IPR029151">
    <property type="entry name" value="Sensor-like_sf"/>
</dbReference>
<evidence type="ECO:0000313" key="2">
    <source>
        <dbReference type="Proteomes" id="UP001138802"/>
    </source>
</evidence>
<dbReference type="CDD" id="cd18773">
    <property type="entry name" value="PDC1_HK_sensor"/>
    <property type="match status" value="1"/>
</dbReference>
<reference evidence="1 2" key="1">
    <citation type="journal article" date="2020" name="Microorganisms">
        <title>Osmotic Adaptation and Compatible Solute Biosynthesis of Phototrophic Bacteria as Revealed from Genome Analyses.</title>
        <authorList>
            <person name="Imhoff J.F."/>
            <person name="Rahn T."/>
            <person name="Kunzel S."/>
            <person name="Keller A."/>
            <person name="Neulinger S.C."/>
        </authorList>
    </citation>
    <scope>NUCLEOTIDE SEQUENCE [LARGE SCALE GENOMIC DNA]</scope>
    <source>
        <strain evidence="1 2">DSM 21303</strain>
    </source>
</reference>
<keyword evidence="2" id="KW-1185">Reference proteome</keyword>